<feature type="transmembrane region" description="Helical" evidence="6">
    <location>
        <begin position="325"/>
        <end position="346"/>
    </location>
</feature>
<evidence type="ECO:0000256" key="3">
    <source>
        <dbReference type="ARBA" id="ARBA00022989"/>
    </source>
</evidence>
<accession>A0AAN6SHK7</accession>
<dbReference type="EMBL" id="MU859097">
    <property type="protein sequence ID" value="KAK3953945.1"/>
    <property type="molecule type" value="Genomic_DNA"/>
</dbReference>
<dbReference type="Proteomes" id="UP001303222">
    <property type="component" value="Unassembled WGS sequence"/>
</dbReference>
<dbReference type="Pfam" id="PF05462">
    <property type="entry name" value="Dicty_CAR"/>
    <property type="match status" value="1"/>
</dbReference>
<evidence type="ECO:0000256" key="1">
    <source>
        <dbReference type="ARBA" id="ARBA00004141"/>
    </source>
</evidence>
<sequence>MSSNQDNDWPDGSQHVDDHDTLMLIERICSVFSLLGCFFTISTFCLSKRFRKPINRLAFYATFGNLATNVATLMARSFVSDPEGAGCQLQAFLIQMFMPADAFWVLAMAFNVYLIFERQYDAQKLRSMEKFYFLFCYGLTFVVAFVFCFISTPARGRMYGNATLWCWISPEWDIFRIATFYGPVWVSIGFTFFIYIRAGRDIYKNHRQIKKLQFSSSYGETHDETMQSRKITEVSITHEMANRNAIGMVDLESNNSAQEGPVDSAALRAPPQAYSVTISADNQRYLQPCDGDNLARSAPLTGGLSGSANGGQRVKTRQNNNNSAMWHYTKCALFFFTALLVTWIPSSCNRVYSLLHHNQTMKGLEYMGAGVLPLQGFWNAVIYAVTSWKACKKFFGQDVKDWFASETDSGKRLRRDGSHHHHSSSRVILGQVASVGSNPFHKMGGRTGLGSTETESMEELAACGSSRSSYGARHDNIPKDGS</sequence>
<feature type="transmembrane region" description="Helical" evidence="6">
    <location>
        <begin position="174"/>
        <end position="196"/>
    </location>
</feature>
<dbReference type="GO" id="GO:0007189">
    <property type="term" value="P:adenylate cyclase-activating G protein-coupled receptor signaling pathway"/>
    <property type="evidence" value="ECO:0007669"/>
    <property type="project" value="TreeGrafter"/>
</dbReference>
<feature type="transmembrane region" description="Helical" evidence="6">
    <location>
        <begin position="24"/>
        <end position="46"/>
    </location>
</feature>
<feature type="transmembrane region" description="Helical" evidence="6">
    <location>
        <begin position="366"/>
        <end position="385"/>
    </location>
</feature>
<feature type="region of interest" description="Disordered" evidence="5">
    <location>
        <begin position="436"/>
        <end position="482"/>
    </location>
</feature>
<keyword evidence="9" id="KW-1185">Reference proteome</keyword>
<evidence type="ECO:0000256" key="2">
    <source>
        <dbReference type="ARBA" id="ARBA00022692"/>
    </source>
</evidence>
<feature type="compositionally biased region" description="Basic and acidic residues" evidence="5">
    <location>
        <begin position="472"/>
        <end position="482"/>
    </location>
</feature>
<feature type="domain" description="G-protein coupled receptors family 2 profile 2" evidence="7">
    <location>
        <begin position="22"/>
        <end position="210"/>
    </location>
</feature>
<dbReference type="AlphaFoldDB" id="A0AAN6SHK7"/>
<feature type="transmembrane region" description="Helical" evidence="6">
    <location>
        <begin position="58"/>
        <end position="79"/>
    </location>
</feature>
<dbReference type="Gene3D" id="1.20.1070.10">
    <property type="entry name" value="Rhodopsin 7-helix transmembrane proteins"/>
    <property type="match status" value="1"/>
</dbReference>
<keyword evidence="4 6" id="KW-0472">Membrane</keyword>
<reference evidence="8" key="1">
    <citation type="journal article" date="2023" name="Mol. Phylogenet. Evol.">
        <title>Genome-scale phylogeny and comparative genomics of the fungal order Sordariales.</title>
        <authorList>
            <person name="Hensen N."/>
            <person name="Bonometti L."/>
            <person name="Westerberg I."/>
            <person name="Brannstrom I.O."/>
            <person name="Guillou S."/>
            <person name="Cros-Aarteil S."/>
            <person name="Calhoun S."/>
            <person name="Haridas S."/>
            <person name="Kuo A."/>
            <person name="Mondo S."/>
            <person name="Pangilinan J."/>
            <person name="Riley R."/>
            <person name="LaButti K."/>
            <person name="Andreopoulos B."/>
            <person name="Lipzen A."/>
            <person name="Chen C."/>
            <person name="Yan M."/>
            <person name="Daum C."/>
            <person name="Ng V."/>
            <person name="Clum A."/>
            <person name="Steindorff A."/>
            <person name="Ohm R.A."/>
            <person name="Martin F."/>
            <person name="Silar P."/>
            <person name="Natvig D.O."/>
            <person name="Lalanne C."/>
            <person name="Gautier V."/>
            <person name="Ament-Velasquez S.L."/>
            <person name="Kruys A."/>
            <person name="Hutchinson M.I."/>
            <person name="Powell A.J."/>
            <person name="Barry K."/>
            <person name="Miller A.N."/>
            <person name="Grigoriev I.V."/>
            <person name="Debuchy R."/>
            <person name="Gladieux P."/>
            <person name="Hiltunen Thoren M."/>
            <person name="Johannesson H."/>
        </authorList>
    </citation>
    <scope>NUCLEOTIDE SEQUENCE</scope>
    <source>
        <strain evidence="8">CBS 626.80</strain>
    </source>
</reference>
<feature type="transmembrane region" description="Helical" evidence="6">
    <location>
        <begin position="91"/>
        <end position="116"/>
    </location>
</feature>
<keyword evidence="2 6" id="KW-0812">Transmembrane</keyword>
<evidence type="ECO:0000256" key="4">
    <source>
        <dbReference type="ARBA" id="ARBA00023136"/>
    </source>
</evidence>
<protein>
    <recommendedName>
        <fullName evidence="7">G-protein coupled receptors family 2 profile 2 domain-containing protein</fullName>
    </recommendedName>
</protein>
<dbReference type="InterPro" id="IPR017981">
    <property type="entry name" value="GPCR_2-like_7TM"/>
</dbReference>
<reference evidence="8" key="2">
    <citation type="submission" date="2023-06" db="EMBL/GenBank/DDBJ databases">
        <authorList>
            <consortium name="Lawrence Berkeley National Laboratory"/>
            <person name="Mondo S.J."/>
            <person name="Hensen N."/>
            <person name="Bonometti L."/>
            <person name="Westerberg I."/>
            <person name="Brannstrom I.O."/>
            <person name="Guillou S."/>
            <person name="Cros-Aarteil S."/>
            <person name="Calhoun S."/>
            <person name="Haridas S."/>
            <person name="Kuo A."/>
            <person name="Pangilinan J."/>
            <person name="Riley R."/>
            <person name="Labutti K."/>
            <person name="Andreopoulos B."/>
            <person name="Lipzen A."/>
            <person name="Chen C."/>
            <person name="Yanf M."/>
            <person name="Daum C."/>
            <person name="Ng V."/>
            <person name="Clum A."/>
            <person name="Steindorff A."/>
            <person name="Ohm R."/>
            <person name="Martin F."/>
            <person name="Silar P."/>
            <person name="Natvig D."/>
            <person name="Lalanne C."/>
            <person name="Gautier V."/>
            <person name="Ament-Velasquez S.L."/>
            <person name="Kruys A."/>
            <person name="Hutchinson M.I."/>
            <person name="Powell A.J."/>
            <person name="Barry K."/>
            <person name="Miller A.N."/>
            <person name="Grigoriev I.V."/>
            <person name="Debuchy R."/>
            <person name="Gladieux P."/>
            <person name="Thoren M.H."/>
            <person name="Johannesson H."/>
        </authorList>
    </citation>
    <scope>NUCLEOTIDE SEQUENCE</scope>
    <source>
        <strain evidence="8">CBS 626.80</strain>
    </source>
</reference>
<dbReference type="SUPFAM" id="SSF81321">
    <property type="entry name" value="Family A G protein-coupled receptor-like"/>
    <property type="match status" value="1"/>
</dbReference>
<name>A0AAN6SHK7_9PEZI</name>
<evidence type="ECO:0000259" key="7">
    <source>
        <dbReference type="PROSITE" id="PS50261"/>
    </source>
</evidence>
<comment type="caution">
    <text evidence="8">The sequence shown here is derived from an EMBL/GenBank/DDBJ whole genome shotgun (WGS) entry which is preliminary data.</text>
</comment>
<evidence type="ECO:0000313" key="8">
    <source>
        <dbReference type="EMBL" id="KAK3953945.1"/>
    </source>
</evidence>
<dbReference type="PROSITE" id="PS50261">
    <property type="entry name" value="G_PROTEIN_RECEP_F2_4"/>
    <property type="match status" value="1"/>
</dbReference>
<evidence type="ECO:0000256" key="5">
    <source>
        <dbReference type="SAM" id="MobiDB-lite"/>
    </source>
</evidence>
<evidence type="ECO:0000256" key="6">
    <source>
        <dbReference type="SAM" id="Phobius"/>
    </source>
</evidence>
<dbReference type="GO" id="GO:0004930">
    <property type="term" value="F:G protein-coupled receptor activity"/>
    <property type="evidence" value="ECO:0007669"/>
    <property type="project" value="TreeGrafter"/>
</dbReference>
<dbReference type="GO" id="GO:0005886">
    <property type="term" value="C:plasma membrane"/>
    <property type="evidence" value="ECO:0007669"/>
    <property type="project" value="TreeGrafter"/>
</dbReference>
<organism evidence="8 9">
    <name type="scientific">Pseudoneurospora amorphoporcata</name>
    <dbReference type="NCBI Taxonomy" id="241081"/>
    <lineage>
        <taxon>Eukaryota</taxon>
        <taxon>Fungi</taxon>
        <taxon>Dikarya</taxon>
        <taxon>Ascomycota</taxon>
        <taxon>Pezizomycotina</taxon>
        <taxon>Sordariomycetes</taxon>
        <taxon>Sordariomycetidae</taxon>
        <taxon>Sordariales</taxon>
        <taxon>Sordariaceae</taxon>
        <taxon>Pseudoneurospora</taxon>
    </lineage>
</organism>
<comment type="subcellular location">
    <subcellularLocation>
        <location evidence="1">Membrane</location>
        <topology evidence="1">Multi-pass membrane protein</topology>
    </subcellularLocation>
</comment>
<keyword evidence="3 6" id="KW-1133">Transmembrane helix</keyword>
<evidence type="ECO:0000313" key="9">
    <source>
        <dbReference type="Proteomes" id="UP001303222"/>
    </source>
</evidence>
<feature type="transmembrane region" description="Helical" evidence="6">
    <location>
        <begin position="131"/>
        <end position="154"/>
    </location>
</feature>
<gene>
    <name evidence="8" type="ORF">QBC32DRAFT_103647</name>
</gene>
<dbReference type="GO" id="GO:0007166">
    <property type="term" value="P:cell surface receptor signaling pathway"/>
    <property type="evidence" value="ECO:0007669"/>
    <property type="project" value="InterPro"/>
</dbReference>
<dbReference type="PANTHER" id="PTHR23112">
    <property type="entry name" value="G PROTEIN-COUPLED RECEPTOR 157-RELATED"/>
    <property type="match status" value="1"/>
</dbReference>
<dbReference type="PANTHER" id="PTHR23112:SF22">
    <property type="entry name" value="G-PROTEIN COUPLED RECEPTOR"/>
    <property type="match status" value="1"/>
</dbReference>
<proteinExistence type="predicted"/>